<dbReference type="OrthoDB" id="9812878at2"/>
<keyword evidence="10" id="KW-1185">Reference proteome</keyword>
<comment type="similarity">
    <text evidence="6">Belongs to the nlpA lipoprotein family.</text>
</comment>
<accession>Q8ENU4</accession>
<evidence type="ECO:0000313" key="10">
    <source>
        <dbReference type="Proteomes" id="UP000000822"/>
    </source>
</evidence>
<evidence type="ECO:0000256" key="5">
    <source>
        <dbReference type="ARBA" id="ARBA00023288"/>
    </source>
</evidence>
<dbReference type="InterPro" id="IPR004872">
    <property type="entry name" value="Lipoprotein_NlpA"/>
</dbReference>
<feature type="signal peptide" evidence="8">
    <location>
        <begin position="1"/>
        <end position="17"/>
    </location>
</feature>
<keyword evidence="4" id="KW-0564">Palmitate</keyword>
<reference evidence="9 10" key="1">
    <citation type="journal article" date="2001" name="FEMS Microbiol. Lett.">
        <title>Oceanobacillus iheyensis gen. nov., sp. nov., a deep-sea extremely halotolerant and alkaliphilic species isolated from a depth of 1050 m on the Iheya Ridge.</title>
        <authorList>
            <person name="Lu J."/>
            <person name="Nogi Y."/>
            <person name="Takami H."/>
        </authorList>
    </citation>
    <scope>NUCLEOTIDE SEQUENCE [LARGE SCALE GENOMIC DNA]</scope>
    <source>
        <strain evidence="10">DSM 14371 / CIP 107618 / JCM 11309 / KCTC 3954 / HTE831</strain>
    </source>
</reference>
<dbReference type="Proteomes" id="UP000000822">
    <property type="component" value="Chromosome"/>
</dbReference>
<dbReference type="Pfam" id="PF03180">
    <property type="entry name" value="Lipoprotein_9"/>
    <property type="match status" value="1"/>
</dbReference>
<evidence type="ECO:0000256" key="8">
    <source>
        <dbReference type="SAM" id="SignalP"/>
    </source>
</evidence>
<evidence type="ECO:0000313" key="9">
    <source>
        <dbReference type="EMBL" id="BAC14338.1"/>
    </source>
</evidence>
<dbReference type="Gene3D" id="3.40.190.10">
    <property type="entry name" value="Periplasmic binding protein-like II"/>
    <property type="match status" value="2"/>
</dbReference>
<gene>
    <name evidence="9" type="ordered locus">OB2382</name>
</gene>
<dbReference type="GO" id="GO:0016020">
    <property type="term" value="C:membrane"/>
    <property type="evidence" value="ECO:0007669"/>
    <property type="project" value="UniProtKB-SubCell"/>
</dbReference>
<feature type="chain" id="PRO_5038681941" description="Lipoprotein" evidence="8">
    <location>
        <begin position="18"/>
        <end position="279"/>
    </location>
</feature>
<dbReference type="PROSITE" id="PS51257">
    <property type="entry name" value="PROKAR_LIPOPROTEIN"/>
    <property type="match status" value="1"/>
</dbReference>
<evidence type="ECO:0000256" key="6">
    <source>
        <dbReference type="PIRNR" id="PIRNR002854"/>
    </source>
</evidence>
<dbReference type="EMBL" id="BA000028">
    <property type="protein sequence ID" value="BAC14338.1"/>
    <property type="molecule type" value="Genomic_DNA"/>
</dbReference>
<dbReference type="eggNOG" id="COG1464">
    <property type="taxonomic scope" value="Bacteria"/>
</dbReference>
<evidence type="ECO:0000256" key="7">
    <source>
        <dbReference type="PIRSR" id="PIRSR002854-1"/>
    </source>
</evidence>
<dbReference type="PIRSF" id="PIRSF002854">
    <property type="entry name" value="MetQ"/>
    <property type="match status" value="1"/>
</dbReference>
<proteinExistence type="inferred from homology"/>
<keyword evidence="2 8" id="KW-0732">Signal</keyword>
<evidence type="ECO:0000256" key="2">
    <source>
        <dbReference type="ARBA" id="ARBA00022729"/>
    </source>
</evidence>
<dbReference type="PhylomeDB" id="Q8ENU4"/>
<protein>
    <recommendedName>
        <fullName evidence="6">Lipoprotein</fullName>
    </recommendedName>
</protein>
<dbReference type="SUPFAM" id="SSF53850">
    <property type="entry name" value="Periplasmic binding protein-like II"/>
    <property type="match status" value="1"/>
</dbReference>
<dbReference type="RefSeq" id="WP_011066774.1">
    <property type="nucleotide sequence ID" value="NC_004193.1"/>
</dbReference>
<dbReference type="KEGG" id="oih:OB2382"/>
<keyword evidence="3" id="KW-0472">Membrane</keyword>
<dbReference type="PANTHER" id="PTHR30429:SF0">
    <property type="entry name" value="METHIONINE-BINDING LIPOPROTEIN METQ"/>
    <property type="match status" value="1"/>
</dbReference>
<dbReference type="STRING" id="221109.gene:10734633"/>
<name>Q8ENU4_OCEIH</name>
<keyword evidence="5 6" id="KW-0449">Lipoprotein</keyword>
<dbReference type="HOGENOM" id="CLU_067080_0_0_9"/>
<dbReference type="AlphaFoldDB" id="Q8ENU4"/>
<organism evidence="9 10">
    <name type="scientific">Oceanobacillus iheyensis (strain DSM 14371 / CIP 107618 / JCM 11309 / KCTC 3954 / HTE831)</name>
    <dbReference type="NCBI Taxonomy" id="221109"/>
    <lineage>
        <taxon>Bacteria</taxon>
        <taxon>Bacillati</taxon>
        <taxon>Bacillota</taxon>
        <taxon>Bacilli</taxon>
        <taxon>Bacillales</taxon>
        <taxon>Bacillaceae</taxon>
        <taxon>Oceanobacillus</taxon>
    </lineage>
</organism>
<evidence type="ECO:0000256" key="1">
    <source>
        <dbReference type="ARBA" id="ARBA00004635"/>
    </source>
</evidence>
<reference evidence="9 10" key="2">
    <citation type="journal article" date="2002" name="Nucleic Acids Res.">
        <title>Genome sequence of Oceanobacillus iheyensis isolated from the Iheya Ridge and its unexpected adaptive capabilities to extreme environments.</title>
        <authorList>
            <person name="Takami H."/>
            <person name="Takaki Y."/>
            <person name="Uchiyama I."/>
        </authorList>
    </citation>
    <scope>NUCLEOTIDE SEQUENCE [LARGE SCALE GENOMIC DNA]</scope>
    <source>
        <strain evidence="10">DSM 14371 / CIP 107618 / JCM 11309 / KCTC 3954 / HTE831</strain>
    </source>
</reference>
<feature type="lipid moiety-binding region" description="S-diacylglycerol cysteine" evidence="7">
    <location>
        <position position="19"/>
    </location>
</feature>
<dbReference type="PANTHER" id="PTHR30429">
    <property type="entry name" value="D-METHIONINE-BINDING LIPOPROTEIN METQ"/>
    <property type="match status" value="1"/>
</dbReference>
<evidence type="ECO:0000256" key="3">
    <source>
        <dbReference type="ARBA" id="ARBA00023136"/>
    </source>
</evidence>
<comment type="subcellular location">
    <subcellularLocation>
        <location evidence="1">Membrane</location>
        <topology evidence="1">Lipid-anchor</topology>
    </subcellularLocation>
</comment>
<evidence type="ECO:0000256" key="4">
    <source>
        <dbReference type="ARBA" id="ARBA00023139"/>
    </source>
</evidence>
<sequence length="279" mass="30471">MKKLLFLLAISFVGLLAACGTSDEGSSGDGSSNETTEITVGASSVPHAEVLEEAKPLLEEQGITLNIEEYQDYILPNDDLADERIDANYFQHIPFLEQTIADTGYEIESIGGIHVEPMGVYSQNITSVEEISEGTEVILSNSVAEHGRVLSLFEKEGLIKLDESVEKSAATIDDIVENPKNLQFSPETEPGFLPELYHSEEDALVVINTNYAIDTGLNPTQDALVVEDEESDYVNVIAVRSEDKDNEALKALVEVLQSEEIQTFITENYDGAVVPTPTN</sequence>